<gene>
    <name evidence="1" type="ORF">JN12_00968</name>
</gene>
<dbReference type="NCBIfam" id="TIGR04442">
    <property type="entry name" value="TIGR04442 family protein"/>
    <property type="match status" value="1"/>
</dbReference>
<evidence type="ECO:0000313" key="2">
    <source>
        <dbReference type="Proteomes" id="UP000319449"/>
    </source>
</evidence>
<accession>A0A562WRT0</accession>
<keyword evidence="2" id="KW-1185">Reference proteome</keyword>
<protein>
    <submittedName>
        <fullName evidence="1">Uncharacterized protein (TIGR04442 family)</fullName>
    </submittedName>
</protein>
<dbReference type="RefSeq" id="WP_145019017.1">
    <property type="nucleotide sequence ID" value="NZ_VLLN01000004.1"/>
</dbReference>
<evidence type="ECO:0000313" key="1">
    <source>
        <dbReference type="EMBL" id="TWJ32527.1"/>
    </source>
</evidence>
<proteinExistence type="predicted"/>
<dbReference type="EMBL" id="VLLN01000004">
    <property type="protein sequence ID" value="TWJ32527.1"/>
    <property type="molecule type" value="Genomic_DNA"/>
</dbReference>
<comment type="caution">
    <text evidence="1">The sequence shown here is derived from an EMBL/GenBank/DDBJ whole genome shotgun (WGS) entry which is preliminary data.</text>
</comment>
<name>A0A562WRT0_9BACT</name>
<organism evidence="1 2">
    <name type="scientific">Geobacter argillaceus</name>
    <dbReference type="NCBI Taxonomy" id="345631"/>
    <lineage>
        <taxon>Bacteria</taxon>
        <taxon>Pseudomonadati</taxon>
        <taxon>Thermodesulfobacteriota</taxon>
        <taxon>Desulfuromonadia</taxon>
        <taxon>Geobacterales</taxon>
        <taxon>Geobacteraceae</taxon>
        <taxon>Geobacter</taxon>
    </lineage>
</organism>
<dbReference type="Proteomes" id="UP000319449">
    <property type="component" value="Unassembled WGS sequence"/>
</dbReference>
<reference evidence="1 2" key="1">
    <citation type="submission" date="2019-07" db="EMBL/GenBank/DDBJ databases">
        <title>Genomic Encyclopedia of Archaeal and Bacterial Type Strains, Phase II (KMG-II): from individual species to whole genera.</title>
        <authorList>
            <person name="Goeker M."/>
        </authorList>
    </citation>
    <scope>NUCLEOTIDE SEQUENCE [LARGE SCALE GENOMIC DNA]</scope>
    <source>
        <strain evidence="1 2">ATCC BAA-1139</strain>
    </source>
</reference>
<dbReference type="AlphaFoldDB" id="A0A562WRT0"/>
<dbReference type="OrthoDB" id="5389465at2"/>
<dbReference type="InterPro" id="IPR031040">
    <property type="entry name" value="CHP04442"/>
</dbReference>
<sequence>MYRDIRLHGFVDRLIEYYAIAAGSDSHQRYFFSSEQGDEGALRFFSPGNEFIIATNGIEHRGNGGSFCEYMFGVDQPVSDLAKGDVVNRLVMYGTHSDDRTGSLRIGERTEGSITFEKIFFDGNAVCNYFFFVHDETLGITHRAQQEELLRRFGKLIKRSPAIADADDNQIIADLLSLLRGPHAQLFLFKLIHMPHQEYSDLFRSFYLRNKRIADEDFATLTALAARHNIDRYQQERIRIDVMYKHPDNRRIVDEYRNILLSGNRKGEISTLDNARLTRLKTLSVRNKIPGALFYTLDELLRKERHQVDVDEADYIAETRQILEGLFLGQQVIENRIDRDDILKLLNAKKKATEHRNHGFEEILLEVSKSCDENIRDGADISLLEEFSGVITYLDRYDATSQTLNQLAFMENVRVTEEILRSIVGNQREFESLKPDLFRELFIDGILENKYLGNYGRKKITTLLLGVQQVEQEQLTIADLLAQLLAIDGEERLFLLLLKHVRDRIKNFYSKYATKADQEFLKQEVADELRAKKLLKRDIPADLFQETVLTIKKEAIYLHNLLPQIIAEKAITLREDFLENSGLDRFYVEELEREYVELNNIPRDVLYQIRQGLN</sequence>